<feature type="region of interest" description="Disordered" evidence="4">
    <location>
        <begin position="49"/>
        <end position="106"/>
    </location>
</feature>
<dbReference type="InterPro" id="IPR008160">
    <property type="entry name" value="Collagen"/>
</dbReference>
<accession>A0A6P4XTW2</accession>
<keyword evidence="3 5" id="KW-0732">Signal</keyword>
<dbReference type="InterPro" id="IPR050392">
    <property type="entry name" value="Collagen/C1q_domain"/>
</dbReference>
<reference evidence="8" key="1">
    <citation type="submission" date="2025-08" db="UniProtKB">
        <authorList>
            <consortium name="RefSeq"/>
        </authorList>
    </citation>
    <scope>IDENTIFICATION</scope>
    <source>
        <tissue evidence="8">Gonad</tissue>
    </source>
</reference>
<name>A0A6P4XTW2_BRABE</name>
<keyword evidence="2" id="KW-0964">Secreted</keyword>
<dbReference type="GeneID" id="109462026"/>
<dbReference type="OrthoDB" id="8964326at2759"/>
<dbReference type="Pfam" id="PF00386">
    <property type="entry name" value="C1q"/>
    <property type="match status" value="1"/>
</dbReference>
<organism evidence="7 8">
    <name type="scientific">Branchiostoma belcheri</name>
    <name type="common">Amphioxus</name>
    <dbReference type="NCBI Taxonomy" id="7741"/>
    <lineage>
        <taxon>Eukaryota</taxon>
        <taxon>Metazoa</taxon>
        <taxon>Chordata</taxon>
        <taxon>Cephalochordata</taxon>
        <taxon>Leptocardii</taxon>
        <taxon>Amphioxiformes</taxon>
        <taxon>Branchiostomatidae</taxon>
        <taxon>Branchiostoma</taxon>
    </lineage>
</organism>
<evidence type="ECO:0000256" key="2">
    <source>
        <dbReference type="ARBA" id="ARBA00022525"/>
    </source>
</evidence>
<feature type="domain" description="C1q" evidence="6">
    <location>
        <begin position="106"/>
        <end position="248"/>
    </location>
</feature>
<dbReference type="SMART" id="SM00110">
    <property type="entry name" value="C1Q"/>
    <property type="match status" value="1"/>
</dbReference>
<dbReference type="InterPro" id="IPR008983">
    <property type="entry name" value="Tumour_necrosis_fac-like_dom"/>
</dbReference>
<dbReference type="InterPro" id="IPR001073">
    <property type="entry name" value="C1q_dom"/>
</dbReference>
<evidence type="ECO:0000313" key="7">
    <source>
        <dbReference type="Proteomes" id="UP000515135"/>
    </source>
</evidence>
<comment type="subcellular location">
    <subcellularLocation>
        <location evidence="1">Secreted</location>
    </subcellularLocation>
</comment>
<dbReference type="PRINTS" id="PR00007">
    <property type="entry name" value="COMPLEMNTC1Q"/>
</dbReference>
<feature type="signal peptide" evidence="5">
    <location>
        <begin position="1"/>
        <end position="18"/>
    </location>
</feature>
<dbReference type="SUPFAM" id="SSF49842">
    <property type="entry name" value="TNF-like"/>
    <property type="match status" value="1"/>
</dbReference>
<feature type="chain" id="PRO_5027565130" evidence="5">
    <location>
        <begin position="19"/>
        <end position="248"/>
    </location>
</feature>
<sequence>MAQTRVLVFFLVLLGSLASQAQWAGTVEEGSCSRVHNDQNITVLALPGPQGHKGAMGDRGHPGSAGVQGASGGPGEPGPVGPAGEVGKRGARGPAGEKGTPGDDAPARTVVAFSVARTDGLATSASSSKVVPYNVVLTNVGGGFDKGSSKFTAGVGGVYFFTFNGVTRFLSNASYLLRLVRDGQLVVGLTEDSGPFQEHQASSNSAIVRLQAGQQVWVELAEGGHSLFSSFHRHLAFSGFLITPDMQQ</sequence>
<dbReference type="RefSeq" id="XP_019614074.1">
    <property type="nucleotide sequence ID" value="XM_019758515.1"/>
</dbReference>
<keyword evidence="7" id="KW-1185">Reference proteome</keyword>
<evidence type="ECO:0000256" key="4">
    <source>
        <dbReference type="SAM" id="MobiDB-lite"/>
    </source>
</evidence>
<dbReference type="PANTHER" id="PTHR15427">
    <property type="entry name" value="EMILIN ELASTIN MICROFIBRIL INTERFACE-LOCATED PROTEIN ELASTIN MICROFIBRIL INTERFACER"/>
    <property type="match status" value="1"/>
</dbReference>
<dbReference type="Gene3D" id="2.60.120.40">
    <property type="match status" value="1"/>
</dbReference>
<evidence type="ECO:0000256" key="5">
    <source>
        <dbReference type="SAM" id="SignalP"/>
    </source>
</evidence>
<evidence type="ECO:0000256" key="3">
    <source>
        <dbReference type="ARBA" id="ARBA00022729"/>
    </source>
</evidence>
<evidence type="ECO:0000259" key="6">
    <source>
        <dbReference type="PROSITE" id="PS50871"/>
    </source>
</evidence>
<protein>
    <submittedName>
        <fullName evidence="8">Complement C1q tumor necrosis factor-related protein 5-like</fullName>
    </submittedName>
</protein>
<dbReference type="Pfam" id="PF01391">
    <property type="entry name" value="Collagen"/>
    <property type="match status" value="1"/>
</dbReference>
<dbReference type="AlphaFoldDB" id="A0A6P4XTW2"/>
<evidence type="ECO:0000313" key="8">
    <source>
        <dbReference type="RefSeq" id="XP_019614074.1"/>
    </source>
</evidence>
<dbReference type="PROSITE" id="PS50871">
    <property type="entry name" value="C1Q"/>
    <property type="match status" value="1"/>
</dbReference>
<dbReference type="GO" id="GO:0005576">
    <property type="term" value="C:extracellular region"/>
    <property type="evidence" value="ECO:0007669"/>
    <property type="project" value="UniProtKB-SubCell"/>
</dbReference>
<evidence type="ECO:0000256" key="1">
    <source>
        <dbReference type="ARBA" id="ARBA00004613"/>
    </source>
</evidence>
<dbReference type="PANTHER" id="PTHR15427:SF50">
    <property type="entry name" value="COMPLEMENT C1Q TUMOR NECROSIS FACTOR-RELATED PROTEIN 2-LIKE"/>
    <property type="match status" value="1"/>
</dbReference>
<dbReference type="Proteomes" id="UP000515135">
    <property type="component" value="Unplaced"/>
</dbReference>
<dbReference type="KEGG" id="bbel:109462026"/>
<proteinExistence type="predicted"/>
<gene>
    <name evidence="8" type="primary">LOC109462026</name>
</gene>